<evidence type="ECO:0000256" key="1">
    <source>
        <dbReference type="ARBA" id="ARBA00004496"/>
    </source>
</evidence>
<dbReference type="EMBL" id="CP036313">
    <property type="protein sequence ID" value="QBH12875.1"/>
    <property type="molecule type" value="Genomic_DNA"/>
</dbReference>
<dbReference type="SUPFAM" id="SSF50249">
    <property type="entry name" value="Nucleic acid-binding proteins"/>
    <property type="match status" value="1"/>
</dbReference>
<dbReference type="InterPro" id="IPR002059">
    <property type="entry name" value="CSP_DNA-bd"/>
</dbReference>
<evidence type="ECO:0000256" key="3">
    <source>
        <dbReference type="RuleBase" id="RU000408"/>
    </source>
</evidence>
<proteinExistence type="predicted"/>
<reference evidence="6 7" key="1">
    <citation type="submission" date="2018-06" db="EMBL/GenBank/DDBJ databases">
        <title>Complete Genome Sequence of Desulfobacter hydrogenophilus (DSM3380).</title>
        <authorList>
            <person name="Marietou A."/>
            <person name="Schreiber L."/>
            <person name="Marshall I."/>
            <person name="Jorgensen B."/>
        </authorList>
    </citation>
    <scope>NUCLEOTIDE SEQUENCE [LARGE SCALE GENOMIC DNA]</scope>
    <source>
        <strain evidence="6 7">DSM 3380</strain>
    </source>
</reference>
<accession>A0A328FHF2</accession>
<dbReference type="PRINTS" id="PR00050">
    <property type="entry name" value="COLDSHOCK"/>
</dbReference>
<dbReference type="Proteomes" id="UP000248798">
    <property type="component" value="Unassembled WGS sequence"/>
</dbReference>
<comment type="subcellular location">
    <subcellularLocation>
        <location evidence="1 3">Cytoplasm</location>
    </subcellularLocation>
</comment>
<dbReference type="GO" id="GO:0005829">
    <property type="term" value="C:cytosol"/>
    <property type="evidence" value="ECO:0007669"/>
    <property type="project" value="UniProtKB-ARBA"/>
</dbReference>
<dbReference type="Proteomes" id="UP000293902">
    <property type="component" value="Chromosome"/>
</dbReference>
<dbReference type="OrthoDB" id="9800919at2"/>
<dbReference type="Pfam" id="PF00313">
    <property type="entry name" value="CSD"/>
    <property type="match status" value="1"/>
</dbReference>
<evidence type="ECO:0000313" key="7">
    <source>
        <dbReference type="Proteomes" id="UP000248798"/>
    </source>
</evidence>
<dbReference type="FunFam" id="2.40.50.140:FF:000006">
    <property type="entry name" value="Cold shock protein CspC"/>
    <property type="match status" value="1"/>
</dbReference>
<keyword evidence="2" id="KW-0963">Cytoplasm</keyword>
<gene>
    <name evidence="6" type="ORF">DO021_00060</name>
    <name evidence="5" type="ORF">EYB58_08080</name>
</gene>
<dbReference type="GO" id="GO:0003676">
    <property type="term" value="F:nucleic acid binding"/>
    <property type="evidence" value="ECO:0007669"/>
    <property type="project" value="InterPro"/>
</dbReference>
<dbReference type="PANTHER" id="PTHR11544">
    <property type="entry name" value="COLD SHOCK DOMAIN CONTAINING PROTEINS"/>
    <property type="match status" value="1"/>
</dbReference>
<evidence type="ECO:0000313" key="6">
    <source>
        <dbReference type="EMBL" id="RAM03859.1"/>
    </source>
</evidence>
<dbReference type="PIRSF" id="PIRSF002599">
    <property type="entry name" value="Cold_shock_A"/>
    <property type="match status" value="1"/>
</dbReference>
<dbReference type="Gene3D" id="6.20.370.130">
    <property type="match status" value="1"/>
</dbReference>
<dbReference type="InterPro" id="IPR011129">
    <property type="entry name" value="CSD"/>
</dbReference>
<dbReference type="CDD" id="cd04458">
    <property type="entry name" value="CSP_CDS"/>
    <property type="match status" value="1"/>
</dbReference>
<feature type="domain" description="CSD" evidence="4">
    <location>
        <begin position="1"/>
        <end position="66"/>
    </location>
</feature>
<dbReference type="PROSITE" id="PS00352">
    <property type="entry name" value="CSD_1"/>
    <property type="match status" value="1"/>
</dbReference>
<reference evidence="5 8" key="2">
    <citation type="submission" date="2019-02" db="EMBL/GenBank/DDBJ databases">
        <title>Complete genome sequence of Desulfobacter hydrogenophilus AcRS1.</title>
        <authorList>
            <person name="Marietou A."/>
            <person name="Lund M.B."/>
            <person name="Marshall I.P.G."/>
            <person name="Schreiber L."/>
            <person name="Jorgensen B."/>
        </authorList>
    </citation>
    <scope>NUCLEOTIDE SEQUENCE [LARGE SCALE GENOMIC DNA]</scope>
    <source>
        <strain evidence="5 8">AcRS1</strain>
    </source>
</reference>
<dbReference type="RefSeq" id="WP_111952486.1">
    <property type="nucleotide sequence ID" value="NZ_CP036313.1"/>
</dbReference>
<organism evidence="6 7">
    <name type="scientific">Desulfobacter hydrogenophilus</name>
    <dbReference type="NCBI Taxonomy" id="2291"/>
    <lineage>
        <taxon>Bacteria</taxon>
        <taxon>Pseudomonadati</taxon>
        <taxon>Thermodesulfobacteriota</taxon>
        <taxon>Desulfobacteria</taxon>
        <taxon>Desulfobacterales</taxon>
        <taxon>Desulfobacteraceae</taxon>
        <taxon>Desulfobacter</taxon>
    </lineage>
</organism>
<dbReference type="InterPro" id="IPR050181">
    <property type="entry name" value="Cold_shock_domain"/>
</dbReference>
<dbReference type="InterPro" id="IPR012156">
    <property type="entry name" value="Cold_shock_CspA"/>
</dbReference>
<dbReference type="SMART" id="SM00357">
    <property type="entry name" value="CSP"/>
    <property type="match status" value="1"/>
</dbReference>
<protein>
    <submittedName>
        <fullName evidence="6">Cold-shock protein</fullName>
    </submittedName>
</protein>
<dbReference type="PROSITE" id="PS51857">
    <property type="entry name" value="CSD_2"/>
    <property type="match status" value="1"/>
</dbReference>
<evidence type="ECO:0000259" key="4">
    <source>
        <dbReference type="PROSITE" id="PS51857"/>
    </source>
</evidence>
<dbReference type="AlphaFoldDB" id="A0A328FHF2"/>
<dbReference type="InterPro" id="IPR012340">
    <property type="entry name" value="NA-bd_OB-fold"/>
</dbReference>
<evidence type="ECO:0000256" key="2">
    <source>
        <dbReference type="ARBA" id="ARBA00022490"/>
    </source>
</evidence>
<keyword evidence="8" id="KW-1185">Reference proteome</keyword>
<evidence type="ECO:0000313" key="5">
    <source>
        <dbReference type="EMBL" id="QBH12875.1"/>
    </source>
</evidence>
<evidence type="ECO:0000313" key="8">
    <source>
        <dbReference type="Proteomes" id="UP000293902"/>
    </source>
</evidence>
<dbReference type="InterPro" id="IPR019844">
    <property type="entry name" value="CSD_CS"/>
</dbReference>
<sequence>MSDGIVKWFSESKGFGFIEHAGGGKDVFVHHSGINAAGFKVLNEGDHVSFDIEEGPKGPSAANVTVI</sequence>
<name>A0A328FHF2_9BACT</name>
<dbReference type="EMBL" id="QLNI01000001">
    <property type="protein sequence ID" value="RAM03859.1"/>
    <property type="molecule type" value="Genomic_DNA"/>
</dbReference>
<dbReference type="Gene3D" id="2.40.50.140">
    <property type="entry name" value="Nucleic acid-binding proteins"/>
    <property type="match status" value="1"/>
</dbReference>